<name>A0A3N4I417_ASCIM</name>
<dbReference type="InterPro" id="IPR052559">
    <property type="entry name" value="V-haloperoxidase"/>
</dbReference>
<organism evidence="2 3">
    <name type="scientific">Ascobolus immersus RN42</name>
    <dbReference type="NCBI Taxonomy" id="1160509"/>
    <lineage>
        <taxon>Eukaryota</taxon>
        <taxon>Fungi</taxon>
        <taxon>Dikarya</taxon>
        <taxon>Ascomycota</taxon>
        <taxon>Pezizomycotina</taxon>
        <taxon>Pezizomycetes</taxon>
        <taxon>Pezizales</taxon>
        <taxon>Ascobolaceae</taxon>
        <taxon>Ascobolus</taxon>
    </lineage>
</organism>
<evidence type="ECO:0000313" key="2">
    <source>
        <dbReference type="EMBL" id="RPA80853.1"/>
    </source>
</evidence>
<dbReference type="Gene3D" id="1.10.606.20">
    <property type="match status" value="1"/>
</dbReference>
<dbReference type="AlphaFoldDB" id="A0A3N4I417"/>
<dbReference type="OrthoDB" id="9997027at2759"/>
<feature type="signal peptide" evidence="1">
    <location>
        <begin position="1"/>
        <end position="16"/>
    </location>
</feature>
<dbReference type="InterPro" id="IPR036938">
    <property type="entry name" value="PAP2/HPO_sf"/>
</dbReference>
<accession>A0A3N4I417</accession>
<sequence>MKFTLAFTTLITLATAQYSGDVVQFWNYRTSYALNASSPRLGSLHESYVGAFVATAVLAAAEDAKRESREVQQLAVSHAAHDALTRIFYAQYQRIDAYFKEIENAVKPSAQQAAAGRRIGEAAAAKVVKARADDGFATYVPYEFQSPAPGVYQPTPPNNPIPATQQAKFVRPFGGIRSLPVWKGPPDVRGREFETALKQIKEKGAKTGSTRTADETEIGYYWLESSITYWNRLASLVVGDSLASDVLKSAQFYAKLNWAIQNAGIIAFVAKNKYDAWRPITALHYKPVFLRSGRSYYTPEWEPLSPTPGHQDYLSGHAVYGSSAAGIIRRQVGSDKFKTPLSVLSTVTQDNVGDVTRTFKSLSQAVKENGDSRVFVGVHFNFASDEGNKAGEVSADLVWKKGTSDYLS</sequence>
<keyword evidence="2" id="KW-0560">Oxidoreductase</keyword>
<dbReference type="SUPFAM" id="SSF48317">
    <property type="entry name" value="Acid phosphatase/Vanadium-dependent haloperoxidase"/>
    <property type="match status" value="1"/>
</dbReference>
<reference evidence="2 3" key="1">
    <citation type="journal article" date="2018" name="Nat. Ecol. Evol.">
        <title>Pezizomycetes genomes reveal the molecular basis of ectomycorrhizal truffle lifestyle.</title>
        <authorList>
            <person name="Murat C."/>
            <person name="Payen T."/>
            <person name="Noel B."/>
            <person name="Kuo A."/>
            <person name="Morin E."/>
            <person name="Chen J."/>
            <person name="Kohler A."/>
            <person name="Krizsan K."/>
            <person name="Balestrini R."/>
            <person name="Da Silva C."/>
            <person name="Montanini B."/>
            <person name="Hainaut M."/>
            <person name="Levati E."/>
            <person name="Barry K.W."/>
            <person name="Belfiori B."/>
            <person name="Cichocki N."/>
            <person name="Clum A."/>
            <person name="Dockter R.B."/>
            <person name="Fauchery L."/>
            <person name="Guy J."/>
            <person name="Iotti M."/>
            <person name="Le Tacon F."/>
            <person name="Lindquist E.A."/>
            <person name="Lipzen A."/>
            <person name="Malagnac F."/>
            <person name="Mello A."/>
            <person name="Molinier V."/>
            <person name="Miyauchi S."/>
            <person name="Poulain J."/>
            <person name="Riccioni C."/>
            <person name="Rubini A."/>
            <person name="Sitrit Y."/>
            <person name="Splivallo R."/>
            <person name="Traeger S."/>
            <person name="Wang M."/>
            <person name="Zifcakova L."/>
            <person name="Wipf D."/>
            <person name="Zambonelli A."/>
            <person name="Paolocci F."/>
            <person name="Nowrousian M."/>
            <person name="Ottonello S."/>
            <person name="Baldrian P."/>
            <person name="Spatafora J.W."/>
            <person name="Henrissat B."/>
            <person name="Nagy L.G."/>
            <person name="Aury J.M."/>
            <person name="Wincker P."/>
            <person name="Grigoriev I.V."/>
            <person name="Bonfante P."/>
            <person name="Martin F.M."/>
        </authorList>
    </citation>
    <scope>NUCLEOTIDE SEQUENCE [LARGE SCALE GENOMIC DNA]</scope>
    <source>
        <strain evidence="2 3">RN42</strain>
    </source>
</reference>
<dbReference type="GO" id="GO:0004601">
    <property type="term" value="F:peroxidase activity"/>
    <property type="evidence" value="ECO:0007669"/>
    <property type="project" value="UniProtKB-KW"/>
</dbReference>
<protein>
    <submittedName>
        <fullName evidence="2">Acid phosphatase/Vanadium-dependent haloperoxidase</fullName>
    </submittedName>
</protein>
<feature type="chain" id="PRO_5018270076" evidence="1">
    <location>
        <begin position="17"/>
        <end position="408"/>
    </location>
</feature>
<proteinExistence type="predicted"/>
<dbReference type="PANTHER" id="PTHR34599">
    <property type="entry name" value="PEROXIDASE-RELATED"/>
    <property type="match status" value="1"/>
</dbReference>
<dbReference type="CDD" id="cd03398">
    <property type="entry name" value="PAP2_haloperoxidase"/>
    <property type="match status" value="1"/>
</dbReference>
<dbReference type="EMBL" id="ML119684">
    <property type="protein sequence ID" value="RPA80853.1"/>
    <property type="molecule type" value="Genomic_DNA"/>
</dbReference>
<keyword evidence="3" id="KW-1185">Reference proteome</keyword>
<keyword evidence="2" id="KW-0575">Peroxidase</keyword>
<dbReference type="Proteomes" id="UP000275078">
    <property type="component" value="Unassembled WGS sequence"/>
</dbReference>
<keyword evidence="1" id="KW-0732">Signal</keyword>
<dbReference type="PANTHER" id="PTHR34599:SF1">
    <property type="entry name" value="PHOSPHATIDIC ACID PHOSPHATASE TYPE 2_HALOPEROXIDASE DOMAIN-CONTAINING PROTEIN"/>
    <property type="match status" value="1"/>
</dbReference>
<evidence type="ECO:0000256" key="1">
    <source>
        <dbReference type="SAM" id="SignalP"/>
    </source>
</evidence>
<evidence type="ECO:0000313" key="3">
    <source>
        <dbReference type="Proteomes" id="UP000275078"/>
    </source>
</evidence>
<gene>
    <name evidence="2" type="ORF">BJ508DRAFT_415124</name>
</gene>